<evidence type="ECO:0000313" key="6">
    <source>
        <dbReference type="Proteomes" id="UP000315344"/>
    </source>
</evidence>
<dbReference type="InterPro" id="IPR000873">
    <property type="entry name" value="AMP-dep_synth/lig_dom"/>
</dbReference>
<dbReference type="GO" id="GO:0043041">
    <property type="term" value="P:amino acid activation for nonribosomal peptide biosynthetic process"/>
    <property type="evidence" value="ECO:0007669"/>
    <property type="project" value="TreeGrafter"/>
</dbReference>
<dbReference type="Gene3D" id="3.40.50.1820">
    <property type="entry name" value="alpha/beta hydrolase"/>
    <property type="match status" value="1"/>
</dbReference>
<proteinExistence type="predicted"/>
<dbReference type="InterPro" id="IPR036736">
    <property type="entry name" value="ACP-like_sf"/>
</dbReference>
<dbReference type="FunFam" id="3.30.300.30:FF:000010">
    <property type="entry name" value="Enterobactin synthetase component F"/>
    <property type="match status" value="1"/>
</dbReference>
<dbReference type="GO" id="GO:0047527">
    <property type="term" value="F:2,3-dihydroxybenzoate-serine ligase activity"/>
    <property type="evidence" value="ECO:0007669"/>
    <property type="project" value="TreeGrafter"/>
</dbReference>
<dbReference type="InterPro" id="IPR029058">
    <property type="entry name" value="AB_hydrolase_fold"/>
</dbReference>
<keyword evidence="3" id="KW-0597">Phosphoprotein</keyword>
<accession>A0A533IFB3</accession>
<dbReference type="SUPFAM" id="SSF53474">
    <property type="entry name" value="alpha/beta-Hydrolases"/>
    <property type="match status" value="1"/>
</dbReference>
<dbReference type="Pfam" id="PF00501">
    <property type="entry name" value="AMP-binding"/>
    <property type="match status" value="1"/>
</dbReference>
<dbReference type="Proteomes" id="UP000315344">
    <property type="component" value="Unassembled WGS sequence"/>
</dbReference>
<dbReference type="InterPro" id="IPR025110">
    <property type="entry name" value="AMP-bd_C"/>
</dbReference>
<dbReference type="PANTHER" id="PTHR45527:SF1">
    <property type="entry name" value="FATTY ACID SYNTHASE"/>
    <property type="match status" value="1"/>
</dbReference>
<dbReference type="GO" id="GO:0005829">
    <property type="term" value="C:cytosol"/>
    <property type="evidence" value="ECO:0007669"/>
    <property type="project" value="TreeGrafter"/>
</dbReference>
<evidence type="ECO:0000256" key="1">
    <source>
        <dbReference type="ARBA" id="ARBA00001957"/>
    </source>
</evidence>
<dbReference type="InterPro" id="IPR045851">
    <property type="entry name" value="AMP-bd_C_sf"/>
</dbReference>
<dbReference type="InterPro" id="IPR009081">
    <property type="entry name" value="PP-bd_ACP"/>
</dbReference>
<dbReference type="FunFam" id="3.40.50.980:FF:000001">
    <property type="entry name" value="Non-ribosomal peptide synthetase"/>
    <property type="match status" value="1"/>
</dbReference>
<protein>
    <submittedName>
        <fullName evidence="5">Amino acid adenylation domain-containing protein</fullName>
    </submittedName>
</protein>
<evidence type="ECO:0000313" key="5">
    <source>
        <dbReference type="EMBL" id="TKW68830.1"/>
    </source>
</evidence>
<dbReference type="InterPro" id="IPR023213">
    <property type="entry name" value="CAT-like_dom_sf"/>
</dbReference>
<dbReference type="FunFam" id="3.40.50.980:FF:000002">
    <property type="entry name" value="Enterobactin synthetase component F"/>
    <property type="match status" value="1"/>
</dbReference>
<evidence type="ECO:0000256" key="2">
    <source>
        <dbReference type="ARBA" id="ARBA00022450"/>
    </source>
</evidence>
<dbReference type="PROSITE" id="PS50075">
    <property type="entry name" value="CARRIER"/>
    <property type="match status" value="1"/>
</dbReference>
<sequence length="1288" mass="138897">MNTPPETFPLTEAQEGLWYAQALDVGNPILNTGQYLELNGPLDRDALLAAVSRTTAESAALRLRFKDLGAAPVQWLDPAPIVPSVIDLSAEEDPQSKALALMHADSDRPLNLAEEPVAAFTLFILGAQRHLLYERIHHLATDGYGFVLITNRIGEHYDALTGDGPEPVPFAPFDVAIEDEVAWRGSDRRQVARDWWHSRLADLPEVSGPAPGRAVSAHGFLRESQWLPPELLVRLQEFSTRHKLGWPDVLTGLSSAYLARWTGGQVVVGLPFMARLGRPLARTPCMAMNVLPQLVTPDEDRTTAEWLADLVRDMRQARRYGQYRSEFLRRELGLIGGSRRLYGPLVNVQPFDRPPKFAGLDVALHILGAGAVDDLTLTFRGDPDAGVLFEVDANPDLYAPHDVRGHSDRLVAFLDAALSAPTLATVPTASAAEISALDRVTDAARHAVPETTLASMIDAQMQTSPDAPALSFDDRTLSYAELDARSAALAQQLRRLGAGADRIVAVALKRSLELPIALLAVLRAGAAYLPLDPDHPPDRIAGIIAQAQPVAVLTSADIAGSLPAQGHILLTDDWSQEADDTLPAVAPGDLAYVIFTSGSTGAPKGVAIEHRAIVNRLAWMAAQYGFGPDDRILQKTPASFDVSVWEFFLPLVTGGHLVMAPPDAHRDPTELAALIRRHRITTLHFVPSMLSAFLASPASAGLALSRVFCSGEELTADLRDRFHTRIRAELHNLYGPTEAAVDVSFWPAGPEDRSNPVPIGWPVWNTRLAVLDDRMRPVPPGLAGNLYLGGCQLARGYLGRDDLTRERFVDDPQQPGVRLYATGDLARLRHDGAAVFLGRSDHQVKIRGLRIELGEIEAAIMATGLAQEAVVIAREDHAGDKRLVTYLVPSDRYQAGQLTAHLSASLPGYMLPSAEVVLDAMPMTTNGKLDRKELPAPQFETAGRTAETAAERLLAGLYAEILHLQAPVSVLTDFFDAGGDSLSAVRLSLRIAEETGHDIGLGAIFENPVLEGMAAALSQGAVSDGLGALLLLADGDPNAPPLFLIHPAGGLSWGYRHLARLVAPGRHVWGIQHPGLDLTRPLPDSLDALARDYVGLVRDKAGPGPVHLAGWSVGGIIAQAMAAELEERAISVGMVAALDSYPADAWRDEPEPDPIAALRALLAIAGFDPEAHRDLDSREKVTAFLQQSDTALGALPGAVLDGVIRVVTDTNRLVRGHRHRRQNARLIHIAAALDHEGTSLHAGMWDAYAGDVAQYSVPFMHAQMTAVSASEKIAEILNACMQEYDGIT</sequence>
<dbReference type="Gene3D" id="2.30.38.10">
    <property type="entry name" value="Luciferase, Domain 3"/>
    <property type="match status" value="1"/>
</dbReference>
<dbReference type="SUPFAM" id="SSF47336">
    <property type="entry name" value="ACP-like"/>
    <property type="match status" value="1"/>
</dbReference>
<dbReference type="Pfam" id="PF13193">
    <property type="entry name" value="AMP-binding_C"/>
    <property type="match status" value="1"/>
</dbReference>
<dbReference type="GO" id="GO:0009239">
    <property type="term" value="P:enterobactin biosynthetic process"/>
    <property type="evidence" value="ECO:0007669"/>
    <property type="project" value="TreeGrafter"/>
</dbReference>
<dbReference type="FunFam" id="3.40.50.12780:FF:000012">
    <property type="entry name" value="Non-ribosomal peptide synthetase"/>
    <property type="match status" value="1"/>
</dbReference>
<name>A0A533IFB3_PARDE</name>
<keyword evidence="2" id="KW-0596">Phosphopantetheine</keyword>
<dbReference type="InterPro" id="IPR001031">
    <property type="entry name" value="Thioesterase"/>
</dbReference>
<evidence type="ECO:0000259" key="4">
    <source>
        <dbReference type="PROSITE" id="PS50075"/>
    </source>
</evidence>
<dbReference type="InterPro" id="IPR020806">
    <property type="entry name" value="PKS_PP-bd"/>
</dbReference>
<dbReference type="PROSITE" id="PS00455">
    <property type="entry name" value="AMP_BINDING"/>
    <property type="match status" value="1"/>
</dbReference>
<dbReference type="SMART" id="SM00823">
    <property type="entry name" value="PKS_PP"/>
    <property type="match status" value="1"/>
</dbReference>
<dbReference type="InterPro" id="IPR020845">
    <property type="entry name" value="AMP-binding_CS"/>
</dbReference>
<dbReference type="Gene3D" id="3.30.559.30">
    <property type="entry name" value="Nonribosomal peptide synthetase, condensation domain"/>
    <property type="match status" value="1"/>
</dbReference>
<evidence type="ECO:0000256" key="3">
    <source>
        <dbReference type="ARBA" id="ARBA00022553"/>
    </source>
</evidence>
<dbReference type="Gene3D" id="3.40.50.980">
    <property type="match status" value="2"/>
</dbReference>
<comment type="cofactor">
    <cofactor evidence="1">
        <name>pantetheine 4'-phosphate</name>
        <dbReference type="ChEBI" id="CHEBI:47942"/>
    </cofactor>
</comment>
<organism evidence="5 6">
    <name type="scientific">Paracoccus denitrificans</name>
    <dbReference type="NCBI Taxonomy" id="266"/>
    <lineage>
        <taxon>Bacteria</taxon>
        <taxon>Pseudomonadati</taxon>
        <taxon>Pseudomonadota</taxon>
        <taxon>Alphaproteobacteria</taxon>
        <taxon>Rhodobacterales</taxon>
        <taxon>Paracoccaceae</taxon>
        <taxon>Paracoccus</taxon>
    </lineage>
</organism>
<comment type="caution">
    <text evidence="5">The sequence shown here is derived from an EMBL/GenBank/DDBJ whole genome shotgun (WGS) entry which is preliminary data.</text>
</comment>
<reference evidence="5 6" key="1">
    <citation type="journal article" date="2017" name="Nat. Commun.">
        <title>In situ click chemistry generation of cyclooxygenase-2 inhibitors.</title>
        <authorList>
            <person name="Bhardwaj A."/>
            <person name="Kaur J."/>
            <person name="Wuest M."/>
            <person name="Wuest F."/>
        </authorList>
    </citation>
    <scope>NUCLEOTIDE SEQUENCE [LARGE SCALE GENOMIC DNA]</scope>
    <source>
        <strain evidence="5">S2_012_000_R3_94</strain>
    </source>
</reference>
<dbReference type="SUPFAM" id="SSF56801">
    <property type="entry name" value="Acetyl-CoA synthetase-like"/>
    <property type="match status" value="1"/>
</dbReference>
<dbReference type="Gene3D" id="3.30.559.10">
    <property type="entry name" value="Chloramphenicol acetyltransferase-like domain"/>
    <property type="match status" value="1"/>
</dbReference>
<dbReference type="GO" id="GO:0009366">
    <property type="term" value="C:enterobactin synthetase complex"/>
    <property type="evidence" value="ECO:0007669"/>
    <property type="project" value="TreeGrafter"/>
</dbReference>
<dbReference type="EMBL" id="VAFL01000001">
    <property type="protein sequence ID" value="TKW68830.1"/>
    <property type="molecule type" value="Genomic_DNA"/>
</dbReference>
<dbReference type="NCBIfam" id="TIGR01733">
    <property type="entry name" value="AA-adenyl-dom"/>
    <property type="match status" value="1"/>
</dbReference>
<dbReference type="Pfam" id="PF00550">
    <property type="entry name" value="PP-binding"/>
    <property type="match status" value="1"/>
</dbReference>
<dbReference type="SUPFAM" id="SSF52777">
    <property type="entry name" value="CoA-dependent acyltransferases"/>
    <property type="match status" value="2"/>
</dbReference>
<dbReference type="Pfam" id="PF00668">
    <property type="entry name" value="Condensation"/>
    <property type="match status" value="1"/>
</dbReference>
<dbReference type="CDD" id="cd17646">
    <property type="entry name" value="A_NRPS_AB3403-like"/>
    <property type="match status" value="1"/>
</dbReference>
<dbReference type="Gene3D" id="3.30.300.30">
    <property type="match status" value="1"/>
</dbReference>
<dbReference type="Pfam" id="PF00975">
    <property type="entry name" value="Thioesterase"/>
    <property type="match status" value="1"/>
</dbReference>
<gene>
    <name evidence="5" type="ORF">DI616_02220</name>
</gene>
<dbReference type="PANTHER" id="PTHR45527">
    <property type="entry name" value="NONRIBOSOMAL PEPTIDE SYNTHETASE"/>
    <property type="match status" value="1"/>
</dbReference>
<feature type="domain" description="Carrier" evidence="4">
    <location>
        <begin position="945"/>
        <end position="1021"/>
    </location>
</feature>
<dbReference type="GO" id="GO:0031177">
    <property type="term" value="F:phosphopantetheine binding"/>
    <property type="evidence" value="ECO:0007669"/>
    <property type="project" value="InterPro"/>
</dbReference>
<dbReference type="InterPro" id="IPR001242">
    <property type="entry name" value="Condensation_dom"/>
</dbReference>
<dbReference type="InterPro" id="IPR010071">
    <property type="entry name" value="AA_adenyl_dom"/>
</dbReference>